<keyword evidence="2" id="KW-1185">Reference proteome</keyword>
<protein>
    <submittedName>
        <fullName evidence="1">Uncharacterized protein</fullName>
    </submittedName>
</protein>
<gene>
    <name evidence="1" type="ORF">ROJ8625_04133</name>
</gene>
<organism evidence="1 2">
    <name type="scientific">Roseivivax jejudonensis</name>
    <dbReference type="NCBI Taxonomy" id="1529041"/>
    <lineage>
        <taxon>Bacteria</taxon>
        <taxon>Pseudomonadati</taxon>
        <taxon>Pseudomonadota</taxon>
        <taxon>Alphaproteobacteria</taxon>
        <taxon>Rhodobacterales</taxon>
        <taxon>Roseobacteraceae</taxon>
        <taxon>Roseivivax</taxon>
    </lineage>
</organism>
<sequence>MAATSERVVRAHQIIANNLTMREAAAGVKVGKFVLYAALSVTDTPLLN</sequence>
<accession>A0A1X7AB93</accession>
<evidence type="ECO:0000313" key="1">
    <source>
        <dbReference type="EMBL" id="SLN75002.1"/>
    </source>
</evidence>
<dbReference type="EMBL" id="FWFK01000012">
    <property type="protein sequence ID" value="SLN75002.1"/>
    <property type="molecule type" value="Genomic_DNA"/>
</dbReference>
<reference evidence="1 2" key="1">
    <citation type="submission" date="2017-03" db="EMBL/GenBank/DDBJ databases">
        <authorList>
            <person name="Afonso C.L."/>
            <person name="Miller P.J."/>
            <person name="Scott M.A."/>
            <person name="Spackman E."/>
            <person name="Goraichik I."/>
            <person name="Dimitrov K.M."/>
            <person name="Suarez D.L."/>
            <person name="Swayne D.E."/>
        </authorList>
    </citation>
    <scope>NUCLEOTIDE SEQUENCE [LARGE SCALE GENOMIC DNA]</scope>
    <source>
        <strain evidence="1 2">CECT 8625</strain>
    </source>
</reference>
<evidence type="ECO:0000313" key="2">
    <source>
        <dbReference type="Proteomes" id="UP000193570"/>
    </source>
</evidence>
<name>A0A1X7AB93_9RHOB</name>
<dbReference type="AlphaFoldDB" id="A0A1X7AB93"/>
<dbReference type="Proteomes" id="UP000193570">
    <property type="component" value="Unassembled WGS sequence"/>
</dbReference>
<proteinExistence type="predicted"/>